<keyword evidence="3" id="KW-1185">Reference proteome</keyword>
<gene>
    <name evidence="2" type="ORF">LVJ94_40055</name>
</gene>
<name>A0ABZ2L0K4_9BACT</name>
<dbReference type="PROSITE" id="PS51257">
    <property type="entry name" value="PROKAR_LIPOPROTEIN"/>
    <property type="match status" value="1"/>
</dbReference>
<evidence type="ECO:0008006" key="4">
    <source>
        <dbReference type="Google" id="ProtNLM"/>
    </source>
</evidence>
<dbReference type="EMBL" id="CP089983">
    <property type="protein sequence ID" value="WXB03089.1"/>
    <property type="molecule type" value="Genomic_DNA"/>
</dbReference>
<keyword evidence="1" id="KW-0732">Signal</keyword>
<feature type="chain" id="PRO_5046724423" description="D-glucuronyl C5-epimerase C-terminal domain-containing protein" evidence="1">
    <location>
        <begin position="26"/>
        <end position="518"/>
    </location>
</feature>
<evidence type="ECO:0000256" key="1">
    <source>
        <dbReference type="SAM" id="SignalP"/>
    </source>
</evidence>
<protein>
    <recommendedName>
        <fullName evidence="4">D-glucuronyl C5-epimerase C-terminal domain-containing protein</fullName>
    </recommendedName>
</protein>
<dbReference type="InterPro" id="IPR008928">
    <property type="entry name" value="6-hairpin_glycosidase_sf"/>
</dbReference>
<proteinExistence type="predicted"/>
<organism evidence="2 3">
    <name type="scientific">Pendulispora rubella</name>
    <dbReference type="NCBI Taxonomy" id="2741070"/>
    <lineage>
        <taxon>Bacteria</taxon>
        <taxon>Pseudomonadati</taxon>
        <taxon>Myxococcota</taxon>
        <taxon>Myxococcia</taxon>
        <taxon>Myxococcales</taxon>
        <taxon>Sorangiineae</taxon>
        <taxon>Pendulisporaceae</taxon>
        <taxon>Pendulispora</taxon>
    </lineage>
</organism>
<evidence type="ECO:0000313" key="3">
    <source>
        <dbReference type="Proteomes" id="UP001374803"/>
    </source>
</evidence>
<reference evidence="2" key="1">
    <citation type="submission" date="2021-12" db="EMBL/GenBank/DDBJ databases">
        <title>Discovery of the Pendulisporaceae a myxobacterial family with distinct sporulation behavior and unique specialized metabolism.</title>
        <authorList>
            <person name="Garcia R."/>
            <person name="Popoff A."/>
            <person name="Bader C.D."/>
            <person name="Loehr J."/>
            <person name="Walesch S."/>
            <person name="Walt C."/>
            <person name="Boldt J."/>
            <person name="Bunk B."/>
            <person name="Haeckl F.J.F.P.J."/>
            <person name="Gunesch A.P."/>
            <person name="Birkelbach J."/>
            <person name="Nuebel U."/>
            <person name="Pietschmann T."/>
            <person name="Bach T."/>
            <person name="Mueller R."/>
        </authorList>
    </citation>
    <scope>NUCLEOTIDE SEQUENCE</scope>
    <source>
        <strain evidence="2">MSr11367</strain>
    </source>
</reference>
<sequence>MTRADFTRRALLLAGLGGAACLAPACRSSPPPSRLPVTLVRRSPGGRGREVVNFGLPLPPGTLEDARRIRVLDADGRELPSATRPIESWAHDASMRAVQLQTEVDFGAATTLSVALAVGEYPSATRALVPIEETLLHADGLQGPRVMALLPASWLCESRVAGPQVPVEHSGNYAAYDRAVERHFPGSLRYVDSRVFSTWLFDRTSTWYKQYVRSGEAKFLDAAYRAAHFVRLQTELQGPDAGIFKLKGRDLKYVYPQAMHLHALLSGDPRVHAAGETMARYCLTRWDPWYRPERYTEPPLGADPEKDRLFWSARHAAYALLGIAHGWEMTADVVYLRAMREHVDALHAHQREPPDGRPPDGSWRQNWALYDPNETRLTGAASPWMTALLLAALVHVWRITDDARIPEMIVRCCDFLDRKGFQDDGDPFYIVDGFGTASVPLPPGNASEPAAIHSMELAHGLAMGIFFTRDPAQRARFRKRFEAQFARALVQDLNEPPRAYNWAFHASSELIVLLQNAQ</sequence>
<feature type="signal peptide" evidence="1">
    <location>
        <begin position="1"/>
        <end position="25"/>
    </location>
</feature>
<accession>A0ABZ2L0K4</accession>
<evidence type="ECO:0000313" key="2">
    <source>
        <dbReference type="EMBL" id="WXB03089.1"/>
    </source>
</evidence>
<dbReference type="Proteomes" id="UP001374803">
    <property type="component" value="Chromosome"/>
</dbReference>
<dbReference type="SUPFAM" id="SSF48208">
    <property type="entry name" value="Six-hairpin glycosidases"/>
    <property type="match status" value="1"/>
</dbReference>
<dbReference type="RefSeq" id="WP_394832716.1">
    <property type="nucleotide sequence ID" value="NZ_CP089929.1"/>
</dbReference>